<name>A0A2P2M5N9_RHIMU</name>
<proteinExistence type="inferred from homology"/>
<evidence type="ECO:0000256" key="1">
    <source>
        <dbReference type="ARBA" id="ARBA00004606"/>
    </source>
</evidence>
<dbReference type="AlphaFoldDB" id="A0A2P2M5N9"/>
<dbReference type="PANTHER" id="PTHR10108:SF899">
    <property type="entry name" value="PECTIN METHYLTRANSFERASE QUA2-RELATED"/>
    <property type="match status" value="1"/>
</dbReference>
<dbReference type="GO" id="GO:0005737">
    <property type="term" value="C:cytoplasm"/>
    <property type="evidence" value="ECO:0007669"/>
    <property type="project" value="TreeGrafter"/>
</dbReference>
<dbReference type="SUPFAM" id="SSF53335">
    <property type="entry name" value="S-adenosyl-L-methionine-dependent methyltransferases"/>
    <property type="match status" value="2"/>
</dbReference>
<comment type="subcellular location">
    <subcellularLocation>
        <location evidence="10">Endomembrane system</location>
        <topology evidence="10">Single-pass membrane protein</topology>
    </subcellularLocation>
    <subcellularLocation>
        <location evidence="1 11">Membrane</location>
        <topology evidence="1 11">Single-pass type II membrane protein</topology>
    </subcellularLocation>
</comment>
<keyword evidence="7 11" id="KW-1133">Transmembrane helix</keyword>
<dbReference type="PANTHER" id="PTHR10108">
    <property type="entry name" value="SAM-DEPENDENT METHYLTRANSFERASE"/>
    <property type="match status" value="1"/>
</dbReference>
<dbReference type="EMBL" id="GGEC01045029">
    <property type="protein sequence ID" value="MBX25513.1"/>
    <property type="molecule type" value="Transcribed_RNA"/>
</dbReference>
<evidence type="ECO:0000256" key="7">
    <source>
        <dbReference type="ARBA" id="ARBA00022989"/>
    </source>
</evidence>
<reference evidence="12" key="1">
    <citation type="submission" date="2018-02" db="EMBL/GenBank/DDBJ databases">
        <title>Rhizophora mucronata_Transcriptome.</title>
        <authorList>
            <person name="Meera S.P."/>
            <person name="Sreeshan A."/>
            <person name="Augustine A."/>
        </authorList>
    </citation>
    <scope>NUCLEOTIDE SEQUENCE</scope>
    <source>
        <tissue evidence="12">Leaf</tissue>
    </source>
</reference>
<sequence length="693" mass="79064">MSRPLHRGISGIRISGSSQDFLDSQVKDKTEKEDLDRTRTSDQSYIVPRLHFGLFFPENKFPSKHGIKENGFASDIFNIGTMRSRHRVALLLLKLSLVLIVILALLGSFWWTISISSLSRGQIVHNYKRLQEQLVSDLWDIGELSLGTSRSKEVEFCTEESANYVPCFNYSDDLASGDSNINENDRYCGQGSRQNCLVLPPVNYKIPLRWPFGRDVIWVANVKITAQEVLSSGSLTKRMMMLDEEQISFRSASLMFDGVEDYSHQIAEMIGLRNESNFVQAGIRTILDIGCGYGSFGAHLFSKQLLTMCIANYEASGSQVQLTLERGLPAMIGSFTSKQLPYPSLSFDMLHCSRCGIDWDQKDGIFLIELDRVLMPGGYFVWTSPITYARNKESQKRWNFVQDFAENLCWELMSQQDETVVWKKTSKRNCYSSRKSGSGPSLCSKGHDVETPYYRPLEACIAGTNSRRWIPIEERRSWPSRSHLNKNELALYGVHMEEFAEDSDDWIKTVTNYWSLLSPLIFSDHPKRPGEEDPLPPYNMLRNVLDMNAHFGGFNSALLEAGKSVWVMNVVPTSGPNYLPLILDRGFVGVLHDWCEAFPTYPRTYDLVHAEGIFSLETGQQHRCTTLDIFTEVDRILRPEGWVIIRDTVPLIESARALTTRLKWEARVIKIESNNEERLLICQKPFLKRQASK</sequence>
<accession>A0A2P2M5N9</accession>
<dbReference type="GO" id="GO:0012505">
    <property type="term" value="C:endomembrane system"/>
    <property type="evidence" value="ECO:0007669"/>
    <property type="project" value="UniProtKB-SubCell"/>
</dbReference>
<evidence type="ECO:0000256" key="10">
    <source>
        <dbReference type="ARBA" id="ARBA00037847"/>
    </source>
</evidence>
<dbReference type="Gene3D" id="3.40.50.150">
    <property type="entry name" value="Vaccinia Virus protein VP39"/>
    <property type="match status" value="1"/>
</dbReference>
<dbReference type="InterPro" id="IPR029063">
    <property type="entry name" value="SAM-dependent_MTases_sf"/>
</dbReference>
<keyword evidence="4 11" id="KW-0808">Transferase</keyword>
<dbReference type="FunFam" id="3.40.50.150:FF:000119">
    <property type="entry name" value="probable pectin methyltransferase QUA2"/>
    <property type="match status" value="1"/>
</dbReference>
<keyword evidence="6 11" id="KW-0735">Signal-anchor</keyword>
<dbReference type="GO" id="GO:0016020">
    <property type="term" value="C:membrane"/>
    <property type="evidence" value="ECO:0007669"/>
    <property type="project" value="UniProtKB-SubCell"/>
</dbReference>
<evidence type="ECO:0000256" key="9">
    <source>
        <dbReference type="ARBA" id="ARBA00023180"/>
    </source>
</evidence>
<evidence type="ECO:0000313" key="12">
    <source>
        <dbReference type="EMBL" id="MBX25513.1"/>
    </source>
</evidence>
<protein>
    <recommendedName>
        <fullName evidence="11">Methyltransferase</fullName>
        <ecNumber evidence="11">2.1.1.-</ecNumber>
    </recommendedName>
</protein>
<dbReference type="Pfam" id="PF03141">
    <property type="entry name" value="Methyltransf_29"/>
    <property type="match status" value="1"/>
</dbReference>
<evidence type="ECO:0000256" key="2">
    <source>
        <dbReference type="ARBA" id="ARBA00008361"/>
    </source>
</evidence>
<evidence type="ECO:0000256" key="6">
    <source>
        <dbReference type="ARBA" id="ARBA00022968"/>
    </source>
</evidence>
<feature type="transmembrane region" description="Helical" evidence="11">
    <location>
        <begin position="88"/>
        <end position="111"/>
    </location>
</feature>
<dbReference type="GO" id="GO:0032259">
    <property type="term" value="P:methylation"/>
    <property type="evidence" value="ECO:0007669"/>
    <property type="project" value="UniProtKB-KW"/>
</dbReference>
<keyword evidence="3 11" id="KW-0489">Methyltransferase</keyword>
<dbReference type="GO" id="GO:0008168">
    <property type="term" value="F:methyltransferase activity"/>
    <property type="evidence" value="ECO:0007669"/>
    <property type="project" value="UniProtKB-UniRule"/>
</dbReference>
<evidence type="ECO:0000256" key="4">
    <source>
        <dbReference type="ARBA" id="ARBA00022679"/>
    </source>
</evidence>
<evidence type="ECO:0000256" key="3">
    <source>
        <dbReference type="ARBA" id="ARBA00022603"/>
    </source>
</evidence>
<evidence type="ECO:0000256" key="5">
    <source>
        <dbReference type="ARBA" id="ARBA00022692"/>
    </source>
</evidence>
<comment type="similarity">
    <text evidence="2 11">Belongs to the methyltransferase superfamily.</text>
</comment>
<organism evidence="12">
    <name type="scientific">Rhizophora mucronata</name>
    <name type="common">Asiatic mangrove</name>
    <dbReference type="NCBI Taxonomy" id="61149"/>
    <lineage>
        <taxon>Eukaryota</taxon>
        <taxon>Viridiplantae</taxon>
        <taxon>Streptophyta</taxon>
        <taxon>Embryophyta</taxon>
        <taxon>Tracheophyta</taxon>
        <taxon>Spermatophyta</taxon>
        <taxon>Magnoliopsida</taxon>
        <taxon>eudicotyledons</taxon>
        <taxon>Gunneridae</taxon>
        <taxon>Pentapetalae</taxon>
        <taxon>rosids</taxon>
        <taxon>fabids</taxon>
        <taxon>Malpighiales</taxon>
        <taxon>Rhizophoraceae</taxon>
        <taxon>Rhizophora</taxon>
    </lineage>
</organism>
<evidence type="ECO:0000256" key="8">
    <source>
        <dbReference type="ARBA" id="ARBA00023136"/>
    </source>
</evidence>
<keyword evidence="5 11" id="KW-0812">Transmembrane</keyword>
<keyword evidence="9 11" id="KW-0325">Glycoprotein</keyword>
<dbReference type="EC" id="2.1.1.-" evidence="11"/>
<dbReference type="InterPro" id="IPR004159">
    <property type="entry name" value="Put_SAM_MeTrfase"/>
</dbReference>
<evidence type="ECO:0000256" key="11">
    <source>
        <dbReference type="RuleBase" id="RU366043"/>
    </source>
</evidence>
<keyword evidence="8 11" id="KW-0472">Membrane</keyword>